<name>A0A9W7KST1_9STRA</name>
<comment type="caution">
    <text evidence="2">The sequence shown here is derived from an EMBL/GenBank/DDBJ whole genome shotgun (WGS) entry which is preliminary data.</text>
</comment>
<reference evidence="3" key="1">
    <citation type="journal article" date="2023" name="Commun. Biol.">
        <title>Genome analysis of Parmales, the sister group of diatoms, reveals the evolutionary specialization of diatoms from phago-mixotrophs to photoautotrophs.</title>
        <authorList>
            <person name="Ban H."/>
            <person name="Sato S."/>
            <person name="Yoshikawa S."/>
            <person name="Yamada K."/>
            <person name="Nakamura Y."/>
            <person name="Ichinomiya M."/>
            <person name="Sato N."/>
            <person name="Blanc-Mathieu R."/>
            <person name="Endo H."/>
            <person name="Kuwata A."/>
            <person name="Ogata H."/>
        </authorList>
    </citation>
    <scope>NUCLEOTIDE SEQUENCE [LARGE SCALE GENOMIC DNA]</scope>
    <source>
        <strain evidence="3">NIES 3699</strain>
    </source>
</reference>
<proteinExistence type="predicted"/>
<evidence type="ECO:0000313" key="2">
    <source>
        <dbReference type="EMBL" id="GMI10234.1"/>
    </source>
</evidence>
<sequence length="302" mass="34560">MISRAAILAIIVAVAAIYTNYGYFHDSETYHANRRIKNLAEYDSYALQGRLAFEKGGTNSVELEQALRYYSWAKDGYEGLLGPEDEKVFKTEKSLLLITVKDNARRVSRLKELADRAENALGFENIVTLDIMNTLAIEIDDKNGQDKRAQNEAKSILERCLKGQERVYEYEHEDMMMTVMNLGNIYFAKREHEKALEFYMRALKGQQATLGKTHTSSLTSMMNIANVLNDGIQDFAQAETYYKSALEGFESQLGRHHRFTLVTAANYKNCLTKLVDIPALKELERRFPSIADERPYSKQIIH</sequence>
<dbReference type="InterPro" id="IPR011990">
    <property type="entry name" value="TPR-like_helical_dom_sf"/>
</dbReference>
<protein>
    <submittedName>
        <fullName evidence="2">Uncharacterized protein</fullName>
    </submittedName>
</protein>
<dbReference type="PROSITE" id="PS50005">
    <property type="entry name" value="TPR"/>
    <property type="match status" value="1"/>
</dbReference>
<dbReference type="Gene3D" id="1.25.40.10">
    <property type="entry name" value="Tetratricopeptide repeat domain"/>
    <property type="match status" value="1"/>
</dbReference>
<dbReference type="Proteomes" id="UP001165160">
    <property type="component" value="Unassembled WGS sequence"/>
</dbReference>
<dbReference type="PANTHER" id="PTHR46082:SF6">
    <property type="entry name" value="AAA+ ATPASE DOMAIN-CONTAINING PROTEIN-RELATED"/>
    <property type="match status" value="1"/>
</dbReference>
<gene>
    <name evidence="2" type="ORF">TrVE_jg86</name>
</gene>
<dbReference type="InterPro" id="IPR053137">
    <property type="entry name" value="NLR-like"/>
</dbReference>
<keyword evidence="3" id="KW-1185">Reference proteome</keyword>
<evidence type="ECO:0000313" key="3">
    <source>
        <dbReference type="Proteomes" id="UP001165160"/>
    </source>
</evidence>
<dbReference type="SUPFAM" id="SSF48452">
    <property type="entry name" value="TPR-like"/>
    <property type="match status" value="1"/>
</dbReference>
<organism evidence="2 3">
    <name type="scientific">Triparma verrucosa</name>
    <dbReference type="NCBI Taxonomy" id="1606542"/>
    <lineage>
        <taxon>Eukaryota</taxon>
        <taxon>Sar</taxon>
        <taxon>Stramenopiles</taxon>
        <taxon>Ochrophyta</taxon>
        <taxon>Bolidophyceae</taxon>
        <taxon>Parmales</taxon>
        <taxon>Triparmaceae</taxon>
        <taxon>Triparma</taxon>
    </lineage>
</organism>
<evidence type="ECO:0000256" key="1">
    <source>
        <dbReference type="PROSITE-ProRule" id="PRU00339"/>
    </source>
</evidence>
<dbReference type="InterPro" id="IPR019734">
    <property type="entry name" value="TPR_rpt"/>
</dbReference>
<keyword evidence="1" id="KW-0802">TPR repeat</keyword>
<accession>A0A9W7KST1</accession>
<dbReference type="PANTHER" id="PTHR46082">
    <property type="entry name" value="ATP/GTP-BINDING PROTEIN-RELATED"/>
    <property type="match status" value="1"/>
</dbReference>
<dbReference type="AlphaFoldDB" id="A0A9W7KST1"/>
<feature type="repeat" description="TPR" evidence="1">
    <location>
        <begin position="176"/>
        <end position="209"/>
    </location>
</feature>
<dbReference type="Pfam" id="PF13424">
    <property type="entry name" value="TPR_12"/>
    <property type="match status" value="1"/>
</dbReference>
<dbReference type="EMBL" id="BRXX01000412">
    <property type="protein sequence ID" value="GMI10234.1"/>
    <property type="molecule type" value="Genomic_DNA"/>
</dbReference>